<dbReference type="SUPFAM" id="SSF111331">
    <property type="entry name" value="NAD kinase/diacylglycerol kinase-like"/>
    <property type="match status" value="1"/>
</dbReference>
<dbReference type="EMBL" id="BAND01000031">
    <property type="protein sequence ID" value="GAJ28545.1"/>
    <property type="molecule type" value="Genomic_DNA"/>
</dbReference>
<organism evidence="2 3">
    <name type="scientific">Acidomonas methanolica NBRC 104435</name>
    <dbReference type="NCBI Taxonomy" id="1231351"/>
    <lineage>
        <taxon>Bacteria</taxon>
        <taxon>Pseudomonadati</taxon>
        <taxon>Pseudomonadota</taxon>
        <taxon>Alphaproteobacteria</taxon>
        <taxon>Acetobacterales</taxon>
        <taxon>Acetobacteraceae</taxon>
        <taxon>Acidomonas</taxon>
    </lineage>
</organism>
<dbReference type="AlphaFoldDB" id="A0A023D451"/>
<name>A0A023D451_ACIMT</name>
<proteinExistence type="predicted"/>
<dbReference type="Gene3D" id="3.40.50.10330">
    <property type="entry name" value="Probable inorganic polyphosphate/atp-NAD kinase, domain 1"/>
    <property type="match status" value="1"/>
</dbReference>
<comment type="caution">
    <text evidence="2">The sequence shown here is derived from an EMBL/GenBank/DDBJ whole genome shotgun (WGS) entry which is preliminary data.</text>
</comment>
<keyword evidence="2" id="KW-0418">Kinase</keyword>
<protein>
    <submittedName>
        <fullName evidence="2">Diacylglycerol kinase</fullName>
    </submittedName>
</protein>
<dbReference type="GO" id="GO:0016301">
    <property type="term" value="F:kinase activity"/>
    <property type="evidence" value="ECO:0007669"/>
    <property type="project" value="UniProtKB-KW"/>
</dbReference>
<dbReference type="Proteomes" id="UP000019760">
    <property type="component" value="Unassembled WGS sequence"/>
</dbReference>
<evidence type="ECO:0000259" key="1">
    <source>
        <dbReference type="PROSITE" id="PS50146"/>
    </source>
</evidence>
<evidence type="ECO:0000313" key="2">
    <source>
        <dbReference type="EMBL" id="GAJ28545.1"/>
    </source>
</evidence>
<accession>A0A023D451</accession>
<dbReference type="InterPro" id="IPR001206">
    <property type="entry name" value="Diacylglycerol_kinase_cat_dom"/>
</dbReference>
<evidence type="ECO:0000313" key="3">
    <source>
        <dbReference type="Proteomes" id="UP000019760"/>
    </source>
</evidence>
<reference evidence="2 3" key="2">
    <citation type="journal article" date="2014" name="FEMS Microbiol. Lett.">
        <title>Draft genomic DNA sequence of the facultatively methylotrophic bacterium Acidomonas methanolica type strain MB58.</title>
        <authorList>
            <person name="Higashiura N."/>
            <person name="Hadano H."/>
            <person name="Hirakawa H."/>
            <person name="Matsutani M."/>
            <person name="Takabe S."/>
            <person name="Matsushita K."/>
            <person name="Azuma Y."/>
        </authorList>
    </citation>
    <scope>NUCLEOTIDE SEQUENCE [LARGE SCALE GENOMIC DNA]</scope>
    <source>
        <strain evidence="2 3">MB58</strain>
    </source>
</reference>
<dbReference type="Pfam" id="PF00781">
    <property type="entry name" value="DAGK_cat"/>
    <property type="match status" value="1"/>
</dbReference>
<gene>
    <name evidence="2" type="ORF">Amme_031_007</name>
</gene>
<dbReference type="InterPro" id="IPR016064">
    <property type="entry name" value="NAD/diacylglycerol_kinase_sf"/>
</dbReference>
<sequence>MFFIRGALFSLTVALIHNPRSRRNRHTGSAFVSEASQLLGRDFLLPTSHDELDRRVGELARRGVDLIVVDGGDGTVSDVLTAIHRAYPADALPRVAVFPSGNSNLIAGDVGLRRRGMEALRRIVSAPETFVPIRRRPLRISWSDGSQPERLGMFHGSTGFARAIAIAHSPHVLRYAPHGFAVAATLIGAVGGLALKSRRSIWLNGDAVDIRAGEDVLPHERSFLFLATGLQHLDHGIWPFWRRPGDPVQGVHFLEIAARPRRLAPAMLALLRGRAPDWLRAHPDYRSGCVDEITLRSRSDFVLDGEELSPGPGGSIVVGRGPVFTFLQG</sequence>
<reference evidence="3" key="1">
    <citation type="journal article" date="2014" name="FEMS Microbiol. Lett.">
        <title>Draft Genomic DNA Sequence of the Facultatively Methylotrophic Bacterium Acidomonas methanolica type strain MB58.</title>
        <authorList>
            <person name="Higashiura N."/>
            <person name="Hadano H."/>
            <person name="Hirakawa H."/>
            <person name="Matsutani M."/>
            <person name="Takabe S."/>
            <person name="Matsushita K."/>
            <person name="Azuma Y."/>
        </authorList>
    </citation>
    <scope>NUCLEOTIDE SEQUENCE [LARGE SCALE GENOMIC DNA]</scope>
    <source>
        <strain evidence="3">MB58</strain>
    </source>
</reference>
<feature type="domain" description="DAGKc" evidence="1">
    <location>
        <begin position="54"/>
        <end position="140"/>
    </location>
</feature>
<dbReference type="InterPro" id="IPR017438">
    <property type="entry name" value="ATP-NAD_kinase_N"/>
</dbReference>
<keyword evidence="3" id="KW-1185">Reference proteome</keyword>
<dbReference type="PROSITE" id="PS50146">
    <property type="entry name" value="DAGK"/>
    <property type="match status" value="1"/>
</dbReference>
<keyword evidence="2" id="KW-0808">Transferase</keyword>